<dbReference type="EMBL" id="CAJNDS010000224">
    <property type="protein sequence ID" value="CAE7030149.1"/>
    <property type="molecule type" value="Genomic_DNA"/>
</dbReference>
<protein>
    <submittedName>
        <fullName evidence="1">Uncharacterized protein</fullName>
    </submittedName>
</protein>
<gene>
    <name evidence="1" type="ORF">SNAT2548_LOCUS3665</name>
</gene>
<evidence type="ECO:0000313" key="2">
    <source>
        <dbReference type="Proteomes" id="UP000604046"/>
    </source>
</evidence>
<organism evidence="1 2">
    <name type="scientific">Symbiodinium natans</name>
    <dbReference type="NCBI Taxonomy" id="878477"/>
    <lineage>
        <taxon>Eukaryota</taxon>
        <taxon>Sar</taxon>
        <taxon>Alveolata</taxon>
        <taxon>Dinophyceae</taxon>
        <taxon>Suessiales</taxon>
        <taxon>Symbiodiniaceae</taxon>
        <taxon>Symbiodinium</taxon>
    </lineage>
</organism>
<accession>A0A812ICV0</accession>
<keyword evidence="2" id="KW-1185">Reference proteome</keyword>
<dbReference type="AlphaFoldDB" id="A0A812ICV0"/>
<sequence>MRLGEWLPSGKDKEGKEPADLLPLVIYSDFEVDDLMAIAQIWEWKLERLGLKGSKARPVIICAADFVHKDGCTVFEKKLLMARLMLGLEPCRDFQIICPDIAKCDATVRPLAESVLSCRASSLAALAEEINQVASGESDVDFYIIAPGRGQLGDVRLVMSHLSKLSPQFSTVETRYPSAFERLCKSAHVVMYTGSFNTTGTQPRDLEYLCKVAQSKPLIDISKFIFFGRADADPVTASADSFASPTLAMKLSEASELLPAAIVLFAEEFQGNLIRPTSWTLFRGHTLTEEETKRFQETIAPLADSGPFQKYAEALMNDPLFQKVASYKQSTVKAFALGTCDAPLCDEVCFLFEWCLANCPESLLDAQGDGGEWWIDPENGFSGIATEAHPAPERARRLGVRALQPSMKDPKDQAFLQKMRDVLEEYVLKHMDSHWNP</sequence>
<proteinExistence type="predicted"/>
<dbReference type="Proteomes" id="UP000604046">
    <property type="component" value="Unassembled WGS sequence"/>
</dbReference>
<comment type="caution">
    <text evidence="1">The sequence shown here is derived from an EMBL/GenBank/DDBJ whole genome shotgun (WGS) entry which is preliminary data.</text>
</comment>
<reference evidence="1" key="1">
    <citation type="submission" date="2021-02" db="EMBL/GenBank/DDBJ databases">
        <authorList>
            <person name="Dougan E. K."/>
            <person name="Rhodes N."/>
            <person name="Thang M."/>
            <person name="Chan C."/>
        </authorList>
    </citation>
    <scope>NUCLEOTIDE SEQUENCE</scope>
</reference>
<evidence type="ECO:0000313" key="1">
    <source>
        <dbReference type="EMBL" id="CAE7030149.1"/>
    </source>
</evidence>
<dbReference type="OrthoDB" id="419870at2759"/>
<name>A0A812ICV0_9DINO</name>